<evidence type="ECO:0000256" key="5">
    <source>
        <dbReference type="NCBIfam" id="TIGR00559"/>
    </source>
</evidence>
<feature type="active site" description="Proton acceptor" evidence="4">
    <location>
        <position position="71"/>
    </location>
</feature>
<dbReference type="Proteomes" id="UP000034883">
    <property type="component" value="Chromosome"/>
</dbReference>
<dbReference type="RefSeq" id="WP_053233775.1">
    <property type="nucleotide sequence ID" value="NZ_CP011125.1"/>
</dbReference>
<dbReference type="GO" id="GO:0033856">
    <property type="term" value="F:pyridoxine 5'-phosphate synthase activity"/>
    <property type="evidence" value="ECO:0007669"/>
    <property type="project" value="UniProtKB-UniRule"/>
</dbReference>
<comment type="subcellular location">
    <subcellularLocation>
        <location evidence="4">Cytoplasm</location>
    </subcellularLocation>
</comment>
<evidence type="ECO:0000256" key="2">
    <source>
        <dbReference type="ARBA" id="ARBA00022679"/>
    </source>
</evidence>
<dbReference type="AlphaFoldDB" id="A0A0F6YJ63"/>
<dbReference type="KEGG" id="samy:DB32_003769"/>
<dbReference type="EC" id="2.6.99.2" evidence="4 5"/>
<feature type="binding site" evidence="4">
    <location>
        <begin position="217"/>
        <end position="218"/>
    </location>
    <ligand>
        <name>3-amino-2-oxopropyl phosphate</name>
        <dbReference type="ChEBI" id="CHEBI:57279"/>
    </ligand>
</feature>
<dbReference type="InterPro" id="IPR004569">
    <property type="entry name" value="PyrdxlP_synth_PdxJ"/>
</dbReference>
<feature type="binding site" evidence="4">
    <location>
        <position position="46"/>
    </location>
    <ligand>
        <name>1-deoxy-D-xylulose 5-phosphate</name>
        <dbReference type="ChEBI" id="CHEBI:57792"/>
    </ligand>
</feature>
<dbReference type="UniPathway" id="UPA00244">
    <property type="reaction ID" value="UER00313"/>
</dbReference>
<comment type="pathway">
    <text evidence="4">Cofactor biosynthesis; pyridoxine 5'-phosphate biosynthesis; pyridoxine 5'-phosphate from D-erythrose 4-phosphate: step 5/5.</text>
</comment>
<dbReference type="EMBL" id="CP011125">
    <property type="protein sequence ID" value="AKF06620.1"/>
    <property type="molecule type" value="Genomic_DNA"/>
</dbReference>
<keyword evidence="2 4" id="KW-0808">Transferase</keyword>
<dbReference type="NCBIfam" id="NF003627">
    <property type="entry name" value="PRK05265.1-5"/>
    <property type="match status" value="1"/>
</dbReference>
<evidence type="ECO:0000313" key="7">
    <source>
        <dbReference type="Proteomes" id="UP000034883"/>
    </source>
</evidence>
<evidence type="ECO:0000256" key="1">
    <source>
        <dbReference type="ARBA" id="ARBA00022490"/>
    </source>
</evidence>
<dbReference type="GO" id="GO:0005829">
    <property type="term" value="C:cytosol"/>
    <property type="evidence" value="ECO:0007669"/>
    <property type="project" value="TreeGrafter"/>
</dbReference>
<evidence type="ECO:0000256" key="3">
    <source>
        <dbReference type="ARBA" id="ARBA00023096"/>
    </source>
</evidence>
<evidence type="ECO:0000256" key="4">
    <source>
        <dbReference type="HAMAP-Rule" id="MF_00279"/>
    </source>
</evidence>
<keyword evidence="1 4" id="KW-0963">Cytoplasm</keyword>
<comment type="function">
    <text evidence="4">Catalyzes the complicated ring closure reaction between the two acyclic compounds 1-deoxy-D-xylulose-5-phosphate (DXP) and 3-amino-2-oxopropyl phosphate (1-amino-acetone-3-phosphate or AAP) to form pyridoxine 5'-phosphate (PNP) and inorganic phosphate.</text>
</comment>
<feature type="binding site" evidence="4">
    <location>
        <position position="51"/>
    </location>
    <ligand>
        <name>1-deoxy-D-xylulose 5-phosphate</name>
        <dbReference type="ChEBI" id="CHEBI:57792"/>
    </ligand>
</feature>
<comment type="subunit">
    <text evidence="4">Homooctamer; tetramer of dimers.</text>
</comment>
<comment type="similarity">
    <text evidence="4">Belongs to the PNP synthase family.</text>
</comment>
<dbReference type="SUPFAM" id="SSF63892">
    <property type="entry name" value="Pyridoxine 5'-phosphate synthase"/>
    <property type="match status" value="1"/>
</dbReference>
<dbReference type="OrthoDB" id="9806590at2"/>
<dbReference type="NCBIfam" id="TIGR00559">
    <property type="entry name" value="pdxJ"/>
    <property type="match status" value="1"/>
</dbReference>
<keyword evidence="3 4" id="KW-0664">Pyridoxine biosynthesis</keyword>
<feature type="binding site" evidence="4">
    <location>
        <position position="195"/>
    </location>
    <ligand>
        <name>3-amino-2-oxopropyl phosphate</name>
        <dbReference type="ChEBI" id="CHEBI:57279"/>
    </ligand>
</feature>
<dbReference type="Pfam" id="PF03740">
    <property type="entry name" value="PdxJ"/>
    <property type="match status" value="1"/>
</dbReference>
<dbReference type="STRING" id="927083.DB32_003769"/>
<gene>
    <name evidence="4" type="primary">pdxJ</name>
    <name evidence="6" type="ORF">DB32_003769</name>
</gene>
<dbReference type="NCBIfam" id="NF003625">
    <property type="entry name" value="PRK05265.1-3"/>
    <property type="match status" value="1"/>
</dbReference>
<dbReference type="HAMAP" id="MF_00279">
    <property type="entry name" value="PdxJ"/>
    <property type="match status" value="1"/>
</dbReference>
<sequence length="247" mass="27312">MRVRLHVNVDHVATIRQARGTEYPDPVEAAMLCEWAGAHGITVHLREDRRHIQLRDVEVLRRTVKTMLNLEMAATEEMVRVALQVRPDLVTLVPERREERTTEGGLDVRGQLAALRGVRERLDASGIPTSLFVDPDADQVQASIETGAAMIELHTGDYAEEARRGHSTSELERLARAASYARIHAPSMKVAAGHGLTARNVVSLVALVPELVELNIGHALISDAVLVGLDRAVQRFLRAIEEGEQLR</sequence>
<feature type="active site" description="Proton acceptor" evidence="4">
    <location>
        <position position="44"/>
    </location>
</feature>
<dbReference type="CDD" id="cd00003">
    <property type="entry name" value="PNPsynthase"/>
    <property type="match status" value="1"/>
</dbReference>
<protein>
    <recommendedName>
        <fullName evidence="4 5">Pyridoxine 5'-phosphate synthase</fullName>
        <shortName evidence="4">PNP synthase</shortName>
        <ecNumber evidence="4 5">2.6.99.2</ecNumber>
    </recommendedName>
</protein>
<evidence type="ECO:0000313" key="6">
    <source>
        <dbReference type="EMBL" id="AKF06620.1"/>
    </source>
</evidence>
<name>A0A0F6YJ63_9BACT</name>
<dbReference type="PANTHER" id="PTHR30456">
    <property type="entry name" value="PYRIDOXINE 5'-PHOSPHATE SYNTHASE"/>
    <property type="match status" value="1"/>
</dbReference>
<comment type="catalytic activity">
    <reaction evidence="4">
        <text>3-amino-2-oxopropyl phosphate + 1-deoxy-D-xylulose 5-phosphate = pyridoxine 5'-phosphate + phosphate + 2 H2O + H(+)</text>
        <dbReference type="Rhea" id="RHEA:15265"/>
        <dbReference type="ChEBI" id="CHEBI:15377"/>
        <dbReference type="ChEBI" id="CHEBI:15378"/>
        <dbReference type="ChEBI" id="CHEBI:43474"/>
        <dbReference type="ChEBI" id="CHEBI:57279"/>
        <dbReference type="ChEBI" id="CHEBI:57792"/>
        <dbReference type="ChEBI" id="CHEBI:58589"/>
        <dbReference type="EC" id="2.6.99.2"/>
    </reaction>
</comment>
<dbReference type="GO" id="GO:0008615">
    <property type="term" value="P:pyridoxine biosynthetic process"/>
    <property type="evidence" value="ECO:0007669"/>
    <property type="project" value="UniProtKB-UniRule"/>
</dbReference>
<feature type="binding site" evidence="4">
    <location>
        <position position="8"/>
    </location>
    <ligand>
        <name>3-amino-2-oxopropyl phosphate</name>
        <dbReference type="ChEBI" id="CHEBI:57279"/>
    </ligand>
</feature>
<reference evidence="6 7" key="1">
    <citation type="submission" date="2015-03" db="EMBL/GenBank/DDBJ databases">
        <title>Genome assembly of Sandaracinus amylolyticus DSM 53668.</title>
        <authorList>
            <person name="Sharma G."/>
            <person name="Subramanian S."/>
        </authorList>
    </citation>
    <scope>NUCLEOTIDE SEQUENCE [LARGE SCALE GENOMIC DNA]</scope>
    <source>
        <strain evidence="6 7">DSM 53668</strain>
    </source>
</reference>
<keyword evidence="7" id="KW-1185">Reference proteome</keyword>
<feature type="active site" description="Proton donor" evidence="4">
    <location>
        <position position="194"/>
    </location>
</feature>
<dbReference type="Gene3D" id="3.20.20.70">
    <property type="entry name" value="Aldolase class I"/>
    <property type="match status" value="1"/>
</dbReference>
<proteinExistence type="inferred from homology"/>
<feature type="binding site" evidence="4">
    <location>
        <begin position="10"/>
        <end position="11"/>
    </location>
    <ligand>
        <name>1-deoxy-D-xylulose 5-phosphate</name>
        <dbReference type="ChEBI" id="CHEBI:57792"/>
    </ligand>
</feature>
<dbReference type="InterPro" id="IPR013785">
    <property type="entry name" value="Aldolase_TIM"/>
</dbReference>
<feature type="binding site" evidence="4">
    <location>
        <position position="19"/>
    </location>
    <ligand>
        <name>3-amino-2-oxopropyl phosphate</name>
        <dbReference type="ChEBI" id="CHEBI:57279"/>
    </ligand>
</feature>
<dbReference type="PANTHER" id="PTHR30456:SF0">
    <property type="entry name" value="PYRIDOXINE 5'-PHOSPHATE SYNTHASE"/>
    <property type="match status" value="1"/>
</dbReference>
<dbReference type="InterPro" id="IPR036130">
    <property type="entry name" value="Pyridoxine-5'_phos_synth"/>
</dbReference>
<feature type="binding site" evidence="4">
    <location>
        <position position="101"/>
    </location>
    <ligand>
        <name>1-deoxy-D-xylulose 5-phosphate</name>
        <dbReference type="ChEBI" id="CHEBI:57792"/>
    </ligand>
</feature>
<organism evidence="6 7">
    <name type="scientific">Sandaracinus amylolyticus</name>
    <dbReference type="NCBI Taxonomy" id="927083"/>
    <lineage>
        <taxon>Bacteria</taxon>
        <taxon>Pseudomonadati</taxon>
        <taxon>Myxococcota</taxon>
        <taxon>Polyangia</taxon>
        <taxon>Polyangiales</taxon>
        <taxon>Sandaracinaceae</taxon>
        <taxon>Sandaracinus</taxon>
    </lineage>
</organism>
<feature type="site" description="Transition state stabilizer" evidence="4">
    <location>
        <position position="152"/>
    </location>
</feature>
<accession>A0A0F6YJ63</accession>